<organism evidence="2">
    <name type="scientific">marine sediment metagenome</name>
    <dbReference type="NCBI Taxonomy" id="412755"/>
    <lineage>
        <taxon>unclassified sequences</taxon>
        <taxon>metagenomes</taxon>
        <taxon>ecological metagenomes</taxon>
    </lineage>
</organism>
<dbReference type="EMBL" id="BARS01038169">
    <property type="protein sequence ID" value="GAG19534.1"/>
    <property type="molecule type" value="Genomic_DNA"/>
</dbReference>
<reference evidence="2" key="1">
    <citation type="journal article" date="2014" name="Front. Microbiol.">
        <title>High frequency of phylogenetically diverse reductive dehalogenase-homologous genes in deep subseafloor sedimentary metagenomes.</title>
        <authorList>
            <person name="Kawai M."/>
            <person name="Futagami T."/>
            <person name="Toyoda A."/>
            <person name="Takaki Y."/>
            <person name="Nishi S."/>
            <person name="Hori S."/>
            <person name="Arai W."/>
            <person name="Tsubouchi T."/>
            <person name="Morono Y."/>
            <person name="Uchiyama I."/>
            <person name="Ito T."/>
            <person name="Fujiyama A."/>
            <person name="Inagaki F."/>
            <person name="Takami H."/>
        </authorList>
    </citation>
    <scope>NUCLEOTIDE SEQUENCE</scope>
    <source>
        <strain evidence="2">Expedition CK06-06</strain>
    </source>
</reference>
<accession>X0VMG1</accession>
<name>X0VMG1_9ZZZZ</name>
<protein>
    <submittedName>
        <fullName evidence="2">Uncharacterized protein</fullName>
    </submittedName>
</protein>
<dbReference type="AlphaFoldDB" id="X0VMG1"/>
<gene>
    <name evidence="2" type="ORF">S01H1_58426</name>
</gene>
<evidence type="ECO:0000313" key="2">
    <source>
        <dbReference type="EMBL" id="GAG19534.1"/>
    </source>
</evidence>
<sequence length="61" mass="7227">MIRKRQQVSSLHEMEKKKRPPELTIWDGTSEDIDEWIDRVYGSKEATDPYKSEFLIDDVEG</sequence>
<feature type="region of interest" description="Disordered" evidence="1">
    <location>
        <begin position="1"/>
        <end position="26"/>
    </location>
</feature>
<proteinExistence type="predicted"/>
<evidence type="ECO:0000256" key="1">
    <source>
        <dbReference type="SAM" id="MobiDB-lite"/>
    </source>
</evidence>
<comment type="caution">
    <text evidence="2">The sequence shown here is derived from an EMBL/GenBank/DDBJ whole genome shotgun (WGS) entry which is preliminary data.</text>
</comment>